<name>A0AAE0VV42_9BIVA</name>
<comment type="caution">
    <text evidence="2">The sequence shown here is derived from an EMBL/GenBank/DDBJ whole genome shotgun (WGS) entry which is preliminary data.</text>
</comment>
<protein>
    <submittedName>
        <fullName evidence="2">Uncharacterized protein</fullName>
    </submittedName>
</protein>
<evidence type="ECO:0000256" key="1">
    <source>
        <dbReference type="SAM" id="Coils"/>
    </source>
</evidence>
<accession>A0AAE0VV42</accession>
<proteinExistence type="predicted"/>
<evidence type="ECO:0000313" key="2">
    <source>
        <dbReference type="EMBL" id="KAK3590130.1"/>
    </source>
</evidence>
<feature type="coiled-coil region" evidence="1">
    <location>
        <begin position="154"/>
        <end position="181"/>
    </location>
</feature>
<keyword evidence="3" id="KW-1185">Reference proteome</keyword>
<dbReference type="AlphaFoldDB" id="A0AAE0VV42"/>
<dbReference type="EMBL" id="JAEAOA010002345">
    <property type="protein sequence ID" value="KAK3590130.1"/>
    <property type="molecule type" value="Genomic_DNA"/>
</dbReference>
<gene>
    <name evidence="2" type="ORF">CHS0354_041181</name>
</gene>
<evidence type="ECO:0000313" key="3">
    <source>
        <dbReference type="Proteomes" id="UP001195483"/>
    </source>
</evidence>
<keyword evidence="1" id="KW-0175">Coiled coil</keyword>
<sequence>MQMLKTAKEAKASPPNLLPTVVQKESYPGIIKSGPGATGLPCGNKSLQITEAMTPCLINILTQEIGKKGVKFNLSVKTKLVQVTPDGEAIYILVYVLASPAEQENLSPFFPKKQNISHFRFFEGFEPEVRAVDLEPRYPFEATCTNCKNLFHENTDLKLEIRKLRLLSKNLEKKLEKGYKETRTIECQTNDRGNIRDHEKALPKDSHRLWNSTIWEDDRSIARRIGGKVSLEIQLQEEIDKLRKDLYARDQRIAHLERQIHAWKGESGWKIWERI</sequence>
<organism evidence="2 3">
    <name type="scientific">Potamilus streckersoni</name>
    <dbReference type="NCBI Taxonomy" id="2493646"/>
    <lineage>
        <taxon>Eukaryota</taxon>
        <taxon>Metazoa</taxon>
        <taxon>Spiralia</taxon>
        <taxon>Lophotrochozoa</taxon>
        <taxon>Mollusca</taxon>
        <taxon>Bivalvia</taxon>
        <taxon>Autobranchia</taxon>
        <taxon>Heteroconchia</taxon>
        <taxon>Palaeoheterodonta</taxon>
        <taxon>Unionida</taxon>
        <taxon>Unionoidea</taxon>
        <taxon>Unionidae</taxon>
        <taxon>Ambleminae</taxon>
        <taxon>Lampsilini</taxon>
        <taxon>Potamilus</taxon>
    </lineage>
</organism>
<reference evidence="2" key="2">
    <citation type="journal article" date="2021" name="Genome Biol. Evol.">
        <title>Developing a high-quality reference genome for a parasitic bivalve with doubly uniparental inheritance (Bivalvia: Unionida).</title>
        <authorList>
            <person name="Smith C.H."/>
        </authorList>
    </citation>
    <scope>NUCLEOTIDE SEQUENCE</scope>
    <source>
        <strain evidence="2">CHS0354</strain>
        <tissue evidence="2">Mantle</tissue>
    </source>
</reference>
<reference evidence="2" key="3">
    <citation type="submission" date="2023-05" db="EMBL/GenBank/DDBJ databases">
        <authorList>
            <person name="Smith C.H."/>
        </authorList>
    </citation>
    <scope>NUCLEOTIDE SEQUENCE</scope>
    <source>
        <strain evidence="2">CHS0354</strain>
        <tissue evidence="2">Mantle</tissue>
    </source>
</reference>
<reference evidence="2" key="1">
    <citation type="journal article" date="2021" name="Genome Biol. Evol.">
        <title>A High-Quality Reference Genome for a Parasitic Bivalve with Doubly Uniparental Inheritance (Bivalvia: Unionida).</title>
        <authorList>
            <person name="Smith C.H."/>
        </authorList>
    </citation>
    <scope>NUCLEOTIDE SEQUENCE</scope>
    <source>
        <strain evidence="2">CHS0354</strain>
    </source>
</reference>
<dbReference type="Proteomes" id="UP001195483">
    <property type="component" value="Unassembled WGS sequence"/>
</dbReference>